<dbReference type="InterPro" id="IPR036291">
    <property type="entry name" value="NAD(P)-bd_dom_sf"/>
</dbReference>
<keyword evidence="5" id="KW-1185">Reference proteome</keyword>
<organism evidence="4 5">
    <name type="scientific">Marinobacterium aestuariivivens</name>
    <dbReference type="NCBI Taxonomy" id="1698799"/>
    <lineage>
        <taxon>Bacteria</taxon>
        <taxon>Pseudomonadati</taxon>
        <taxon>Pseudomonadota</taxon>
        <taxon>Gammaproteobacteria</taxon>
        <taxon>Oceanospirillales</taxon>
        <taxon>Oceanospirillaceae</taxon>
        <taxon>Marinobacterium</taxon>
    </lineage>
</organism>
<dbReference type="InterPro" id="IPR057326">
    <property type="entry name" value="KR_dom"/>
</dbReference>
<dbReference type="Proteomes" id="UP001596422">
    <property type="component" value="Unassembled WGS sequence"/>
</dbReference>
<evidence type="ECO:0000259" key="3">
    <source>
        <dbReference type="SMART" id="SM00822"/>
    </source>
</evidence>
<dbReference type="CDD" id="cd05233">
    <property type="entry name" value="SDR_c"/>
    <property type="match status" value="1"/>
</dbReference>
<dbReference type="GO" id="GO:0016491">
    <property type="term" value="F:oxidoreductase activity"/>
    <property type="evidence" value="ECO:0007669"/>
    <property type="project" value="UniProtKB-KW"/>
</dbReference>
<accession>A0ABW2A7F4</accession>
<feature type="domain" description="Ketoreductase" evidence="3">
    <location>
        <begin position="11"/>
        <end position="186"/>
    </location>
</feature>
<dbReference type="InterPro" id="IPR002347">
    <property type="entry name" value="SDR_fam"/>
</dbReference>
<sequence>MRALITGVSEGIGGAICLRLAQDAIARDQPPTLVLSTSGRKPAPEGILGRLEALGARTLLISGDLADPEVPPRLVAEAIEFCGGLDILVANAGMMAPGRLSELSLEAWDRLFDVNVRATWLLARAALPALRLSRGNVVAISSMSGQNPHAGSGAYSASKAAMSMLCRQLAQEVAADGVRVNAVAPGMIHTPLTDGIYRDSEVTARRKTLVPLGRIGSPDDIAAAAAFLASPDAAYITGQILTADGGFSDGIMGQIPGLPHQ</sequence>
<evidence type="ECO:0000313" key="5">
    <source>
        <dbReference type="Proteomes" id="UP001596422"/>
    </source>
</evidence>
<dbReference type="EMBL" id="JBHSWE010000001">
    <property type="protein sequence ID" value="MFC6673350.1"/>
    <property type="molecule type" value="Genomic_DNA"/>
</dbReference>
<dbReference type="PRINTS" id="PR00080">
    <property type="entry name" value="SDRFAMILY"/>
</dbReference>
<protein>
    <submittedName>
        <fullName evidence="4">SDR family NAD(P)-dependent oxidoreductase</fullName>
        <ecNumber evidence="4">1.1.1.-</ecNumber>
    </submittedName>
</protein>
<dbReference type="PRINTS" id="PR00081">
    <property type="entry name" value="GDHRDH"/>
</dbReference>
<dbReference type="SUPFAM" id="SSF51735">
    <property type="entry name" value="NAD(P)-binding Rossmann-fold domains"/>
    <property type="match status" value="1"/>
</dbReference>
<dbReference type="SMART" id="SM00822">
    <property type="entry name" value="PKS_KR"/>
    <property type="match status" value="1"/>
</dbReference>
<evidence type="ECO:0000256" key="2">
    <source>
        <dbReference type="ARBA" id="ARBA00023002"/>
    </source>
</evidence>
<dbReference type="EC" id="1.1.1.-" evidence="4"/>
<comment type="caution">
    <text evidence="4">The sequence shown here is derived from an EMBL/GenBank/DDBJ whole genome shotgun (WGS) entry which is preliminary data.</text>
</comment>
<keyword evidence="2 4" id="KW-0560">Oxidoreductase</keyword>
<dbReference type="RefSeq" id="WP_379911714.1">
    <property type="nucleotide sequence ID" value="NZ_JBHSWE010000001.1"/>
</dbReference>
<dbReference type="PANTHER" id="PTHR24321">
    <property type="entry name" value="DEHYDROGENASES, SHORT CHAIN"/>
    <property type="match status" value="1"/>
</dbReference>
<comment type="similarity">
    <text evidence="1">Belongs to the short-chain dehydrogenases/reductases (SDR) family.</text>
</comment>
<evidence type="ECO:0000256" key="1">
    <source>
        <dbReference type="ARBA" id="ARBA00006484"/>
    </source>
</evidence>
<name>A0ABW2A7F4_9GAMM</name>
<dbReference type="PANTHER" id="PTHR24321:SF14">
    <property type="entry name" value="SHORT-CHAIN TYPE DEHYDROGENASE_REDUCTASE BLR2146-RELATED"/>
    <property type="match status" value="1"/>
</dbReference>
<dbReference type="PROSITE" id="PS00061">
    <property type="entry name" value="ADH_SHORT"/>
    <property type="match status" value="1"/>
</dbReference>
<evidence type="ECO:0000313" key="4">
    <source>
        <dbReference type="EMBL" id="MFC6673350.1"/>
    </source>
</evidence>
<proteinExistence type="inferred from homology"/>
<gene>
    <name evidence="4" type="ORF">ACFQDL_27120</name>
</gene>
<dbReference type="Gene3D" id="3.40.50.720">
    <property type="entry name" value="NAD(P)-binding Rossmann-like Domain"/>
    <property type="match status" value="1"/>
</dbReference>
<dbReference type="InterPro" id="IPR020904">
    <property type="entry name" value="Sc_DH/Rdtase_CS"/>
</dbReference>
<dbReference type="Pfam" id="PF13561">
    <property type="entry name" value="adh_short_C2"/>
    <property type="match status" value="1"/>
</dbReference>
<reference evidence="5" key="1">
    <citation type="journal article" date="2019" name="Int. J. Syst. Evol. Microbiol.">
        <title>The Global Catalogue of Microorganisms (GCM) 10K type strain sequencing project: providing services to taxonomists for standard genome sequencing and annotation.</title>
        <authorList>
            <consortium name="The Broad Institute Genomics Platform"/>
            <consortium name="The Broad Institute Genome Sequencing Center for Infectious Disease"/>
            <person name="Wu L."/>
            <person name="Ma J."/>
        </authorList>
    </citation>
    <scope>NUCLEOTIDE SEQUENCE [LARGE SCALE GENOMIC DNA]</scope>
    <source>
        <strain evidence="5">NBRC 111756</strain>
    </source>
</reference>